<comment type="caution">
    <text evidence="3">The sequence shown here is derived from an EMBL/GenBank/DDBJ whole genome shotgun (WGS) entry which is preliminary data.</text>
</comment>
<dbReference type="EMBL" id="MGFE01000020">
    <property type="protein sequence ID" value="OGL98403.1"/>
    <property type="molecule type" value="Genomic_DNA"/>
</dbReference>
<dbReference type="InterPro" id="IPR038720">
    <property type="entry name" value="YprB_RNase_H-like_dom"/>
</dbReference>
<dbReference type="SUPFAM" id="SSF53098">
    <property type="entry name" value="Ribonuclease H-like"/>
    <property type="match status" value="1"/>
</dbReference>
<dbReference type="Pfam" id="PF13482">
    <property type="entry name" value="RNase_H_2"/>
    <property type="match status" value="1"/>
</dbReference>
<feature type="domain" description="YprB ribonuclease H-like" evidence="2">
    <location>
        <begin position="296"/>
        <end position="466"/>
    </location>
</feature>
<proteinExistence type="predicted"/>
<dbReference type="InterPro" id="IPR011604">
    <property type="entry name" value="PDDEXK-like_dom_sf"/>
</dbReference>
<evidence type="ECO:0000259" key="2">
    <source>
        <dbReference type="Pfam" id="PF13482"/>
    </source>
</evidence>
<protein>
    <submittedName>
        <fullName evidence="3">Uncharacterized protein</fullName>
    </submittedName>
</protein>
<name>A0A1F7W6F6_9BACT</name>
<reference evidence="3 4" key="1">
    <citation type="journal article" date="2016" name="Nat. Commun.">
        <title>Thousands of microbial genomes shed light on interconnected biogeochemical processes in an aquifer system.</title>
        <authorList>
            <person name="Anantharaman K."/>
            <person name="Brown C.T."/>
            <person name="Hug L.A."/>
            <person name="Sharon I."/>
            <person name="Castelle C.J."/>
            <person name="Probst A.J."/>
            <person name="Thomas B.C."/>
            <person name="Singh A."/>
            <person name="Wilkins M.J."/>
            <person name="Karaoz U."/>
            <person name="Brodie E.L."/>
            <person name="Williams K.H."/>
            <person name="Hubbard S.S."/>
            <person name="Banfield J.F."/>
        </authorList>
    </citation>
    <scope>NUCLEOTIDE SEQUENCE [LARGE SCALE GENOMIC DNA]</scope>
</reference>
<dbReference type="InterPro" id="IPR022765">
    <property type="entry name" value="Dna2/Cas4_DUF83"/>
</dbReference>
<dbReference type="Gene3D" id="3.90.320.10">
    <property type="match status" value="1"/>
</dbReference>
<dbReference type="NCBIfam" id="TIGR03491">
    <property type="entry name" value="TM0106 family RecB-like putative nuclease"/>
    <property type="match status" value="1"/>
</dbReference>
<accession>A0A1F7W6F6</accession>
<evidence type="ECO:0000313" key="4">
    <source>
        <dbReference type="Proteomes" id="UP000176501"/>
    </source>
</evidence>
<organism evidence="3 4">
    <name type="scientific">Candidatus Uhrbacteria bacterium RIFOXYB2_FULL_57_15</name>
    <dbReference type="NCBI Taxonomy" id="1802422"/>
    <lineage>
        <taxon>Bacteria</taxon>
        <taxon>Candidatus Uhriibacteriota</taxon>
    </lineage>
</organism>
<evidence type="ECO:0000259" key="1">
    <source>
        <dbReference type="Pfam" id="PF01930"/>
    </source>
</evidence>
<gene>
    <name evidence="3" type="ORF">A2304_01760</name>
</gene>
<sequence>MSRHIVTPSHFYQHATCPHWIWYDRFGDPARKGEVPELAQKLLDQGVVHEVEYVKGLALSPVTAADPADALALTLKLMRQGVDLIYQGTIEAEIDGAIWRGRPDLLEKRKGKSSLGGYYYAPVDIKSSHSIHREQQLQLAFYAMVLERVQGVRPKETAIINVDHERITFRPSAVHIGKTRAAVKEILDVMDGKRPPLRLASKCKRSPWFRECVREAEEGNDIALLYDLDSRAHPALRAAGIHTVQDAARMDVSMLPKIPFCSAQKLERVKLQAESLATGELRWMARPKIPYAPLRIYFDIEGDPLLDVQYLFGFWIEGDGEPRYVRFLAERPEDERAMWNEFLAWTATLPDDFAVYHYADYERAHTLRMAEEYGTSPVFARFASRYVDLLKIVKDCVVFPLYFYSIKDIAKSKFLNYHWRHKKAGGAQSIFWYEQWLETGDRNMLQDIIDYNEDDVVATAHLHRWLLEHREN</sequence>
<dbReference type="InterPro" id="IPR012337">
    <property type="entry name" value="RNaseH-like_sf"/>
</dbReference>
<dbReference type="AlphaFoldDB" id="A0A1F7W6F6"/>
<dbReference type="Pfam" id="PF01930">
    <property type="entry name" value="Cas_Cas4"/>
    <property type="match status" value="1"/>
</dbReference>
<evidence type="ECO:0000313" key="3">
    <source>
        <dbReference type="EMBL" id="OGL98403.1"/>
    </source>
</evidence>
<dbReference type="InterPro" id="IPR019993">
    <property type="entry name" value="RecB_nuclease_TM0106_put"/>
</dbReference>
<dbReference type="Proteomes" id="UP000176501">
    <property type="component" value="Unassembled WGS sequence"/>
</dbReference>
<feature type="domain" description="DUF83" evidence="1">
    <location>
        <begin position="121"/>
        <end position="213"/>
    </location>
</feature>